<reference evidence="1" key="1">
    <citation type="journal article" date="2023" name="Mol. Phylogenet. Evol.">
        <title>Genome-scale phylogeny and comparative genomics of the fungal order Sordariales.</title>
        <authorList>
            <person name="Hensen N."/>
            <person name="Bonometti L."/>
            <person name="Westerberg I."/>
            <person name="Brannstrom I.O."/>
            <person name="Guillou S."/>
            <person name="Cros-Aarteil S."/>
            <person name="Calhoun S."/>
            <person name="Haridas S."/>
            <person name="Kuo A."/>
            <person name="Mondo S."/>
            <person name="Pangilinan J."/>
            <person name="Riley R."/>
            <person name="LaButti K."/>
            <person name="Andreopoulos B."/>
            <person name="Lipzen A."/>
            <person name="Chen C."/>
            <person name="Yan M."/>
            <person name="Daum C."/>
            <person name="Ng V."/>
            <person name="Clum A."/>
            <person name="Steindorff A."/>
            <person name="Ohm R.A."/>
            <person name="Martin F."/>
            <person name="Silar P."/>
            <person name="Natvig D.O."/>
            <person name="Lalanne C."/>
            <person name="Gautier V."/>
            <person name="Ament-Velasquez S.L."/>
            <person name="Kruys A."/>
            <person name="Hutchinson M.I."/>
            <person name="Powell A.J."/>
            <person name="Barry K."/>
            <person name="Miller A.N."/>
            <person name="Grigoriev I.V."/>
            <person name="Debuchy R."/>
            <person name="Gladieux P."/>
            <person name="Hiltunen Thoren M."/>
            <person name="Johannesson H."/>
        </authorList>
    </citation>
    <scope>NUCLEOTIDE SEQUENCE</scope>
    <source>
        <strain evidence="1">CBS 757.83</strain>
    </source>
</reference>
<name>A0AAN6PTD5_9PEZI</name>
<evidence type="ECO:0000313" key="2">
    <source>
        <dbReference type="Proteomes" id="UP001305647"/>
    </source>
</evidence>
<comment type="caution">
    <text evidence="1">The sequence shown here is derived from an EMBL/GenBank/DDBJ whole genome shotgun (WGS) entry which is preliminary data.</text>
</comment>
<sequence>MVSCLISTAPEGYLPLILRGLSRIGEGPAQQTSFLTATQFHGKGQPPPSQSRCDHVKPQRVPIPSGTSPHPRALLAVSQVQVYYLFSGGIT</sequence>
<gene>
    <name evidence="1" type="ORF">N658DRAFT_269326</name>
</gene>
<dbReference type="AlphaFoldDB" id="A0AAN6PTD5"/>
<evidence type="ECO:0000313" key="1">
    <source>
        <dbReference type="EMBL" id="KAK4097622.1"/>
    </source>
</evidence>
<accession>A0AAN6PTD5</accession>
<keyword evidence="2" id="KW-1185">Reference proteome</keyword>
<dbReference type="EMBL" id="MU863671">
    <property type="protein sequence ID" value="KAK4097622.1"/>
    <property type="molecule type" value="Genomic_DNA"/>
</dbReference>
<protein>
    <submittedName>
        <fullName evidence="1">Uncharacterized protein</fullName>
    </submittedName>
</protein>
<organism evidence="1 2">
    <name type="scientific">Parathielavia hyrcaniae</name>
    <dbReference type="NCBI Taxonomy" id="113614"/>
    <lineage>
        <taxon>Eukaryota</taxon>
        <taxon>Fungi</taxon>
        <taxon>Dikarya</taxon>
        <taxon>Ascomycota</taxon>
        <taxon>Pezizomycotina</taxon>
        <taxon>Sordariomycetes</taxon>
        <taxon>Sordariomycetidae</taxon>
        <taxon>Sordariales</taxon>
        <taxon>Chaetomiaceae</taxon>
        <taxon>Parathielavia</taxon>
    </lineage>
</organism>
<dbReference type="Proteomes" id="UP001305647">
    <property type="component" value="Unassembled WGS sequence"/>
</dbReference>
<reference evidence="1" key="2">
    <citation type="submission" date="2023-05" db="EMBL/GenBank/DDBJ databases">
        <authorList>
            <consortium name="Lawrence Berkeley National Laboratory"/>
            <person name="Steindorff A."/>
            <person name="Hensen N."/>
            <person name="Bonometti L."/>
            <person name="Westerberg I."/>
            <person name="Brannstrom I.O."/>
            <person name="Guillou S."/>
            <person name="Cros-Aarteil S."/>
            <person name="Calhoun S."/>
            <person name="Haridas S."/>
            <person name="Kuo A."/>
            <person name="Mondo S."/>
            <person name="Pangilinan J."/>
            <person name="Riley R."/>
            <person name="Labutti K."/>
            <person name="Andreopoulos B."/>
            <person name="Lipzen A."/>
            <person name="Chen C."/>
            <person name="Yanf M."/>
            <person name="Daum C."/>
            <person name="Ng V."/>
            <person name="Clum A."/>
            <person name="Ohm R."/>
            <person name="Martin F."/>
            <person name="Silar P."/>
            <person name="Natvig D."/>
            <person name="Lalanne C."/>
            <person name="Gautier V."/>
            <person name="Ament-Velasquez S.L."/>
            <person name="Kruys A."/>
            <person name="Hutchinson M.I."/>
            <person name="Powell A.J."/>
            <person name="Barry K."/>
            <person name="Miller A.N."/>
            <person name="Grigoriev I.V."/>
            <person name="Debuchy R."/>
            <person name="Gladieux P."/>
            <person name="Thoren M.H."/>
            <person name="Johannesson H."/>
        </authorList>
    </citation>
    <scope>NUCLEOTIDE SEQUENCE</scope>
    <source>
        <strain evidence="1">CBS 757.83</strain>
    </source>
</reference>
<proteinExistence type="predicted"/>